<dbReference type="Proteomes" id="UP000054691">
    <property type="component" value="Unassembled WGS sequence"/>
</dbReference>
<protein>
    <submittedName>
        <fullName evidence="2">Uncharacterized protein</fullName>
    </submittedName>
</protein>
<dbReference type="Proteomes" id="UP000254476">
    <property type="component" value="Unassembled WGS sequence"/>
</dbReference>
<proteinExistence type="predicted"/>
<dbReference type="STRING" id="45066.Lgra_0215"/>
<organism evidence="2 4">
    <name type="scientific">Legionella gratiana</name>
    <dbReference type="NCBI Taxonomy" id="45066"/>
    <lineage>
        <taxon>Bacteria</taxon>
        <taxon>Pseudomonadati</taxon>
        <taxon>Pseudomonadota</taxon>
        <taxon>Gammaproteobacteria</taxon>
        <taxon>Legionellales</taxon>
        <taxon>Legionellaceae</taxon>
        <taxon>Legionella</taxon>
    </lineage>
</organism>
<evidence type="ECO:0000313" key="1">
    <source>
        <dbReference type="EMBL" id="KTD15549.1"/>
    </source>
</evidence>
<dbReference type="AlphaFoldDB" id="A0A378JCP6"/>
<keyword evidence="3" id="KW-1185">Reference proteome</keyword>
<accession>A0A378JCP6</accession>
<name>A0A378JCP6_9GAMM</name>
<dbReference type="EMBL" id="UGOB01000001">
    <property type="protein sequence ID" value="STX45106.1"/>
    <property type="molecule type" value="Genomic_DNA"/>
</dbReference>
<reference evidence="1 3" key="1">
    <citation type="submission" date="2015-11" db="EMBL/GenBank/DDBJ databases">
        <title>Genomic analysis of 38 Legionella species identifies large and diverse effector repertoires.</title>
        <authorList>
            <person name="Burstein D."/>
            <person name="Amaro F."/>
            <person name="Zusman T."/>
            <person name="Lifshitz Z."/>
            <person name="Cohen O."/>
            <person name="Gilbert J.A."/>
            <person name="Pupko T."/>
            <person name="Shuman H.A."/>
            <person name="Segal G."/>
        </authorList>
    </citation>
    <scope>NUCLEOTIDE SEQUENCE [LARGE SCALE GENOMIC DNA]</scope>
    <source>
        <strain evidence="1 3">Lyon 8420412</strain>
    </source>
</reference>
<reference evidence="2 4" key="2">
    <citation type="submission" date="2018-06" db="EMBL/GenBank/DDBJ databases">
        <authorList>
            <consortium name="Pathogen Informatics"/>
            <person name="Doyle S."/>
        </authorList>
    </citation>
    <scope>NUCLEOTIDE SEQUENCE [LARGE SCALE GENOMIC DNA]</scope>
    <source>
        <strain evidence="2 4">NCTC12388</strain>
    </source>
</reference>
<dbReference type="EMBL" id="LNYE01000003">
    <property type="protein sequence ID" value="KTD15549.1"/>
    <property type="molecule type" value="Genomic_DNA"/>
</dbReference>
<evidence type="ECO:0000313" key="2">
    <source>
        <dbReference type="EMBL" id="STX45106.1"/>
    </source>
</evidence>
<evidence type="ECO:0000313" key="3">
    <source>
        <dbReference type="Proteomes" id="UP000054691"/>
    </source>
</evidence>
<dbReference type="RefSeq" id="WP_058497451.1">
    <property type="nucleotide sequence ID" value="NZ_CAAAHW010000009.1"/>
</dbReference>
<evidence type="ECO:0000313" key="4">
    <source>
        <dbReference type="Proteomes" id="UP000254476"/>
    </source>
</evidence>
<sequence>MHAKLPNDIQFSKRILIFSEYVDNNGDLTFGCKLAANIASQYPNNKIDVCTIPKKRGKEACAKGMQLAKDEKLNDFNKNNSYPVKHLDDYIKDNKNKLDMVIVGPVVMPGCVQDILSLKKKIDFNTKILLISEYGFPQKSLEQIKELFTDQGFKNVSIQATGVTEGKGIFVNQEIKNFNKKDQGQVQTVSQTLGAVGKLLYGAADEANLSSYLSSHEVAMHYSHNNAEKVVGIHTRYVNSDKDTDLIVLGESAKNDKQALITNMEILKEKGFAKIVYVDAPNEPETLFDNGRDGSTYRIVHTGRVSLEQSIALRKISGEFSGATGDQSYSEALSRSPIVIYETQVWKRNFLEDQIALANQIDPSGQLGRTIQLMGSQDIKKNEYDELVDLLKQEFVKDGLQNFRKIATEDRCLQDKISEQIKDMTLVARNKKDEGFSFSKFKKDFMLLIGKENNGKKELVEDDEEVEDIRKFKMN</sequence>
<gene>
    <name evidence="1" type="ORF">Lgra_0215</name>
    <name evidence="2" type="ORF">NCTC12388_01835</name>
</gene>
<dbReference type="OrthoDB" id="5631262at2"/>